<evidence type="ECO:0000259" key="2">
    <source>
        <dbReference type="Pfam" id="PF16403"/>
    </source>
</evidence>
<feature type="domain" description="Pesticidal crystal protein Cry22Aa Ig-like" evidence="2">
    <location>
        <begin position="37"/>
        <end position="116"/>
    </location>
</feature>
<gene>
    <name evidence="3" type="ORF">HYN59_01250</name>
</gene>
<feature type="signal peptide" evidence="1">
    <location>
        <begin position="1"/>
        <end position="22"/>
    </location>
</feature>
<evidence type="ECO:0000313" key="4">
    <source>
        <dbReference type="Proteomes" id="UP000244929"/>
    </source>
</evidence>
<dbReference type="OrthoDB" id="1423116at2"/>
<feature type="chain" id="PRO_5015558793" description="Pesticidal crystal protein Cry22Aa Ig-like domain-containing protein" evidence="1">
    <location>
        <begin position="23"/>
        <end position="254"/>
    </location>
</feature>
<dbReference type="Gene3D" id="2.60.40.10">
    <property type="entry name" value="Immunoglobulins"/>
    <property type="match status" value="1"/>
</dbReference>
<keyword evidence="4" id="KW-1185">Reference proteome</keyword>
<dbReference type="InterPro" id="IPR013783">
    <property type="entry name" value="Ig-like_fold"/>
</dbReference>
<accession>A0A2S1QTX1</accession>
<dbReference type="RefSeq" id="WP_108776534.1">
    <property type="nucleotide sequence ID" value="NZ_CP029186.1"/>
</dbReference>
<name>A0A2S1QTX1_9FLAO</name>
<evidence type="ECO:0000256" key="1">
    <source>
        <dbReference type="SAM" id="SignalP"/>
    </source>
</evidence>
<dbReference type="InterPro" id="IPR032179">
    <property type="entry name" value="Cry22Aa_Ig-like"/>
</dbReference>
<dbReference type="KEGG" id="falb:HYN59_01250"/>
<proteinExistence type="predicted"/>
<protein>
    <recommendedName>
        <fullName evidence="2">Pesticidal crystal protein Cry22Aa Ig-like domain-containing protein</fullName>
    </recommendedName>
</protein>
<dbReference type="Proteomes" id="UP000244929">
    <property type="component" value="Chromosome"/>
</dbReference>
<organism evidence="3 4">
    <name type="scientific">Flavobacterium album</name>
    <dbReference type="NCBI Taxonomy" id="2175091"/>
    <lineage>
        <taxon>Bacteria</taxon>
        <taxon>Pseudomonadati</taxon>
        <taxon>Bacteroidota</taxon>
        <taxon>Flavobacteriia</taxon>
        <taxon>Flavobacteriales</taxon>
        <taxon>Flavobacteriaceae</taxon>
        <taxon>Flavobacterium</taxon>
    </lineage>
</organism>
<sequence length="254" mass="27431">MRNIYKKGLGLLAIVLAFTSCSPDEPIHSSITNYPVITVAGDDVIFVHQGEPFTDPGATATIDGNEVPVTTTYIGRYRGNVFTGTLDTNIADVYTVQYSAMNEDGFSGVSTRQVIVANTGDLVNSIEGVYTSTVFRNGSQGNPSSAYTDIEYILIWKNANGTYQVSDSFGGWYLFARAIANSETPGGVIVANDITTNDFSFPGTQTNLYFGGSSEIESLEVDPATKTLVLTTSWDTTPPVTHYTFVSTLEQVQF</sequence>
<reference evidence="3 4" key="1">
    <citation type="submission" date="2018-04" db="EMBL/GenBank/DDBJ databases">
        <title>Genome sequencing of Flavobacterium sp. HYN0059.</title>
        <authorList>
            <person name="Yi H."/>
            <person name="Baek C."/>
        </authorList>
    </citation>
    <scope>NUCLEOTIDE SEQUENCE [LARGE SCALE GENOMIC DNA]</scope>
    <source>
        <strain evidence="3 4">HYN0059</strain>
    </source>
</reference>
<evidence type="ECO:0000313" key="3">
    <source>
        <dbReference type="EMBL" id="AWH83824.1"/>
    </source>
</evidence>
<keyword evidence="1" id="KW-0732">Signal</keyword>
<dbReference type="AlphaFoldDB" id="A0A2S1QTX1"/>
<dbReference type="EMBL" id="CP029186">
    <property type="protein sequence ID" value="AWH83824.1"/>
    <property type="molecule type" value="Genomic_DNA"/>
</dbReference>
<dbReference type="Pfam" id="PF16403">
    <property type="entry name" value="Bact_surface_Ig-like"/>
    <property type="match status" value="1"/>
</dbReference>
<dbReference type="PROSITE" id="PS51257">
    <property type="entry name" value="PROKAR_LIPOPROTEIN"/>
    <property type="match status" value="1"/>
</dbReference>